<dbReference type="EMBL" id="CP159290">
    <property type="protein sequence ID" value="XCH29177.1"/>
    <property type="molecule type" value="Genomic_DNA"/>
</dbReference>
<comment type="similarity">
    <text evidence="2">Belongs to the prokaryotic sulfate-binding protein family.</text>
</comment>
<evidence type="ECO:0000313" key="7">
    <source>
        <dbReference type="EMBL" id="XCH29177.1"/>
    </source>
</evidence>
<evidence type="ECO:0000256" key="3">
    <source>
        <dbReference type="ARBA" id="ARBA00022448"/>
    </source>
</evidence>
<evidence type="ECO:0000256" key="6">
    <source>
        <dbReference type="SAM" id="SignalP"/>
    </source>
</evidence>
<evidence type="ECO:0000256" key="1">
    <source>
        <dbReference type="ARBA" id="ARBA00004418"/>
    </source>
</evidence>
<feature type="signal peptide" evidence="6">
    <location>
        <begin position="1"/>
        <end position="25"/>
    </location>
</feature>
<proteinExistence type="inferred from homology"/>
<feature type="chain" id="PRO_5043750692" evidence="6">
    <location>
        <begin position="26"/>
        <end position="353"/>
    </location>
</feature>
<accession>A0AAU8FYS8</accession>
<evidence type="ECO:0000256" key="5">
    <source>
        <dbReference type="ARBA" id="ARBA00022764"/>
    </source>
</evidence>
<dbReference type="GO" id="GO:0140104">
    <property type="term" value="F:molecular carrier activity"/>
    <property type="evidence" value="ECO:0007669"/>
    <property type="project" value="InterPro"/>
</dbReference>
<comment type="subcellular location">
    <subcellularLocation>
        <location evidence="1">Periplasm</location>
    </subcellularLocation>
</comment>
<dbReference type="GO" id="GO:0042597">
    <property type="term" value="C:periplasmic space"/>
    <property type="evidence" value="ECO:0007669"/>
    <property type="project" value="UniProtKB-SubCell"/>
</dbReference>
<protein>
    <submittedName>
        <fullName evidence="7">Sulfate ABC transporter substrate-binding protein</fullName>
    </submittedName>
</protein>
<sequence>MRRLRTTITLAAAAAATALVLTACAPTAVDGSGGGDASGDGSSDVEPTTLSLVGFAVPKAGNDAAQELWGQTEDGQGVTWETSYGASGDQSRAVADGLKADYVHFSLEGDVTRLVDAGLVADDWNAGENKGIVSQSVVVLVVREGNPKNIQSWEDIVQPGVEIVTPNPGSSGSARWNILAGWGSVIANGGSEEDATEYLRKFFTNAVALPGSGRDATTAFTSGTGDVLLSYENEAILARQNGETFDYVVPDQTLLIENPAAVTVDADPKAQSYLDFVLTPEGQEAFAHVGFRPLTGDDVDFEVEGANDPSDPFPAVPTLLTIADDFGGWSATNDKFFGDEGLVTKIQAETGKQ</sequence>
<dbReference type="PANTHER" id="PTHR30368">
    <property type="entry name" value="SULFATE-BINDING PROTEIN"/>
    <property type="match status" value="1"/>
</dbReference>
<dbReference type="InterPro" id="IPR005669">
    <property type="entry name" value="Thiosulph/SO4-bd"/>
</dbReference>
<dbReference type="Pfam" id="PF13531">
    <property type="entry name" value="SBP_bac_11"/>
    <property type="match status" value="1"/>
</dbReference>
<evidence type="ECO:0000256" key="4">
    <source>
        <dbReference type="ARBA" id="ARBA00022729"/>
    </source>
</evidence>
<keyword evidence="4 6" id="KW-0732">Signal</keyword>
<dbReference type="AlphaFoldDB" id="A0AAU8FYS8"/>
<gene>
    <name evidence="7" type="ORF">ABRQ22_16525</name>
</gene>
<dbReference type="PROSITE" id="PS51257">
    <property type="entry name" value="PROKAR_LIPOPROTEIN"/>
    <property type="match status" value="1"/>
</dbReference>
<keyword evidence="3" id="KW-0813">Transport</keyword>
<dbReference type="GO" id="GO:1902358">
    <property type="term" value="P:sulfate transmembrane transport"/>
    <property type="evidence" value="ECO:0007669"/>
    <property type="project" value="InterPro"/>
</dbReference>
<dbReference type="NCBIfam" id="TIGR00971">
    <property type="entry name" value="3a0106s03"/>
    <property type="match status" value="1"/>
</dbReference>
<evidence type="ECO:0000256" key="2">
    <source>
        <dbReference type="ARBA" id="ARBA00006099"/>
    </source>
</evidence>
<dbReference type="RefSeq" id="WP_253055229.1">
    <property type="nucleotide sequence ID" value="NZ_CP159290.1"/>
</dbReference>
<dbReference type="PANTHER" id="PTHR30368:SF2">
    <property type="entry name" value="SULFATE-BINDING PROTEIN"/>
    <property type="match status" value="1"/>
</dbReference>
<dbReference type="SUPFAM" id="SSF53850">
    <property type="entry name" value="Periplasmic binding protein-like II"/>
    <property type="match status" value="1"/>
</dbReference>
<organism evidence="7">
    <name type="scientific">Cellulosimicrobium sp. ES-005</name>
    <dbReference type="NCBI Taxonomy" id="3163031"/>
    <lineage>
        <taxon>Bacteria</taxon>
        <taxon>Bacillati</taxon>
        <taxon>Actinomycetota</taxon>
        <taxon>Actinomycetes</taxon>
        <taxon>Micrococcales</taxon>
        <taxon>Promicromonosporaceae</taxon>
        <taxon>Cellulosimicrobium</taxon>
    </lineage>
</organism>
<reference evidence="7" key="1">
    <citation type="submission" date="2024-06" db="EMBL/GenBank/DDBJ databases">
        <title>Complete genome sequence of the cellulolytic actinobacterium, Cellulosimicrobium ES-005.</title>
        <authorList>
            <person name="Matthews C.T."/>
            <person name="Underwood K.D."/>
            <person name="Ghanchi K.M."/>
            <person name="Fields S.D."/>
            <person name="Gardner S.G."/>
        </authorList>
    </citation>
    <scope>NUCLEOTIDE SEQUENCE</scope>
    <source>
        <strain evidence="7">ES-005</strain>
    </source>
</reference>
<name>A0AAU8FYS8_9MICO</name>
<keyword evidence="5" id="KW-0574">Periplasm</keyword>
<dbReference type="Gene3D" id="3.40.190.10">
    <property type="entry name" value="Periplasmic binding protein-like II"/>
    <property type="match status" value="2"/>
</dbReference>